<name>A0A2G5PF69_9MYCO</name>
<dbReference type="GO" id="GO:0032259">
    <property type="term" value="P:methylation"/>
    <property type="evidence" value="ECO:0007669"/>
    <property type="project" value="UniProtKB-KW"/>
</dbReference>
<keyword evidence="2" id="KW-0489">Methyltransferase</keyword>
<comment type="caution">
    <text evidence="2">The sequence shown here is derived from an EMBL/GenBank/DDBJ whole genome shotgun (WGS) entry which is preliminary data.</text>
</comment>
<dbReference type="InterPro" id="IPR013216">
    <property type="entry name" value="Methyltransf_11"/>
</dbReference>
<sequence>MSDRDADHLPGHWLLARLGKRVLRPGGREMTTRMLANAGLSGSQVVEFAPGLGRTAREIIAAGPSSYTGVEADEDAAGLSRSVVGDRGQVIIGQADHTGLPDATADVVIGEAMLSMQTDARKADIVNEAFRVLRPGGRYCVHELALTPDNVSDDVKTEVRQALARAIKVNARPLTHTEWSTLLTEAGFEVAEVSFLPMALLEPKRIISDEGPLRTLKFVSNVIRDSDARARVLGMRQTFRKNRDNLSAICVIARKPS</sequence>
<evidence type="ECO:0000259" key="1">
    <source>
        <dbReference type="Pfam" id="PF08241"/>
    </source>
</evidence>
<accession>A0A2G5PF69</accession>
<feature type="domain" description="Methyltransferase type 11" evidence="1">
    <location>
        <begin position="47"/>
        <end position="140"/>
    </location>
</feature>
<evidence type="ECO:0000313" key="2">
    <source>
        <dbReference type="EMBL" id="PIB76967.1"/>
    </source>
</evidence>
<dbReference type="EMBL" id="PDCN02000003">
    <property type="protein sequence ID" value="PIB76967.1"/>
    <property type="molecule type" value="Genomic_DNA"/>
</dbReference>
<dbReference type="Pfam" id="PF08241">
    <property type="entry name" value="Methyltransf_11"/>
    <property type="match status" value="1"/>
</dbReference>
<proteinExistence type="predicted"/>
<dbReference type="OrthoDB" id="9805171at2"/>
<gene>
    <name evidence="2" type="ORF">CQY22_003600</name>
</gene>
<keyword evidence="2" id="KW-0808">Transferase</keyword>
<dbReference type="GO" id="GO:0008757">
    <property type="term" value="F:S-adenosylmethionine-dependent methyltransferase activity"/>
    <property type="evidence" value="ECO:0007669"/>
    <property type="project" value="InterPro"/>
</dbReference>
<evidence type="ECO:0000313" key="3">
    <source>
        <dbReference type="Proteomes" id="UP000230551"/>
    </source>
</evidence>
<organism evidence="2 3">
    <name type="scientific">Mycolicibacterium brumae</name>
    <dbReference type="NCBI Taxonomy" id="85968"/>
    <lineage>
        <taxon>Bacteria</taxon>
        <taxon>Bacillati</taxon>
        <taxon>Actinomycetota</taxon>
        <taxon>Actinomycetes</taxon>
        <taxon>Mycobacteriales</taxon>
        <taxon>Mycobacteriaceae</taxon>
        <taxon>Mycolicibacterium</taxon>
    </lineage>
</organism>
<dbReference type="InterPro" id="IPR029063">
    <property type="entry name" value="SAM-dependent_MTases_sf"/>
</dbReference>
<keyword evidence="3" id="KW-1185">Reference proteome</keyword>
<dbReference type="Gene3D" id="3.40.50.150">
    <property type="entry name" value="Vaccinia Virus protein VP39"/>
    <property type="match status" value="1"/>
</dbReference>
<dbReference type="AlphaFoldDB" id="A0A2G5PF69"/>
<protein>
    <submittedName>
        <fullName evidence="2">Class I SAM-dependent methyltransferase</fullName>
    </submittedName>
</protein>
<dbReference type="Proteomes" id="UP000230551">
    <property type="component" value="Unassembled WGS sequence"/>
</dbReference>
<dbReference type="CDD" id="cd02440">
    <property type="entry name" value="AdoMet_MTases"/>
    <property type="match status" value="1"/>
</dbReference>
<reference evidence="2 3" key="1">
    <citation type="journal article" date="2017" name="Infect. Genet. Evol.">
        <title>The new phylogeny of the genus Mycobacterium: The old and the news.</title>
        <authorList>
            <person name="Tortoli E."/>
            <person name="Fedrizzi T."/>
            <person name="Meehan C.J."/>
            <person name="Trovato A."/>
            <person name="Grottola A."/>
            <person name="Giacobazzi E."/>
            <person name="Serpini G.F."/>
            <person name="Tagliazucchi S."/>
            <person name="Fabio A."/>
            <person name="Bettua C."/>
            <person name="Bertorelli R."/>
            <person name="Frascaro F."/>
            <person name="De Sanctis V."/>
            <person name="Pecorari M."/>
            <person name="Jousson O."/>
            <person name="Segata N."/>
            <person name="Cirillo D.M."/>
        </authorList>
    </citation>
    <scope>NUCLEOTIDE SEQUENCE [LARGE SCALE GENOMIC DNA]</scope>
    <source>
        <strain evidence="2 3">CIP1034565</strain>
    </source>
</reference>
<dbReference type="SUPFAM" id="SSF53335">
    <property type="entry name" value="S-adenosyl-L-methionine-dependent methyltransferases"/>
    <property type="match status" value="1"/>
</dbReference>
<dbReference type="STRING" id="85968.GCA_900073015_02453"/>